<feature type="active site" description="Charge relay system" evidence="3">
    <location>
        <position position="177"/>
    </location>
</feature>
<dbReference type="EMBL" id="CP134191">
    <property type="protein sequence ID" value="WPB07596.1"/>
    <property type="molecule type" value="Genomic_DNA"/>
</dbReference>
<feature type="region of interest" description="Disordered" evidence="5">
    <location>
        <begin position="1"/>
        <end position="24"/>
    </location>
</feature>
<dbReference type="PANTHER" id="PTHR46072">
    <property type="entry name" value="AMIDASE-RELATED-RELATED"/>
    <property type="match status" value="1"/>
</dbReference>
<dbReference type="GO" id="GO:0016787">
    <property type="term" value="F:hydrolase activity"/>
    <property type="evidence" value="ECO:0007669"/>
    <property type="project" value="UniProtKB-KW"/>
</dbReference>
<feature type="compositionally biased region" description="Polar residues" evidence="5">
    <location>
        <begin position="1"/>
        <end position="10"/>
    </location>
</feature>
<sequence length="592" mass="65402">MQRNLSITSAINNNPIRPSSSSNVTNIANTQAKMHVLQPVPVPKGTPAFEEKREKVIAELEASIPKDFWLPESFFKNPPLDVTSVPSTCGTLTPAEIIITEQYDATGLAAAIAKKDLSAVAVATAFCKRAAIAHQLTCCLTQYFMDEALDRARYLDEYLATHGKTVGPLHGVPIGVKEHMAIKGHWSSWGYFDTRAWSEEDSLLVKILRNAGAVFYVKTNQPQGIMHLESDGWVGRVNNPHNVNLSSGGSTGGESALLAMKGSVLGLGTDIGGSIRGPSAFCGVFGYKPTSYTVTMKDMIPIGFPAELNVLCSIGPMSRTLRDVELFMQIVVGSKQYLHDPRIIPFPWTGLSTPRPNQPIKIGIMLNDGVITPQPPVLRALEWAQDRLSQDSNFILKPFKPYRADLAMKYIGEMYWPDAGINTKVALKKTGEPMHPLTKTVLSPMTTDFVDTEGPEKEQTATEITLQRVRRDDFRCEFVESWNEQDVDVVLAPCFVGPASKHDTAFYWNYTALWNFVDYPGIVVPTPVKVEGNEKYTSDWKALSEKDAQVRQLWEEGGFENAPINLQVIGRRYHDNQLIGIVGELGKVLGFA</sequence>
<reference evidence="7 9" key="1">
    <citation type="submission" date="2015-10" db="EMBL/GenBank/DDBJ databases">
        <title>The cercosporin biosynthetic gene cluster was horizontally transferred to several fungal lineages and shown to be expanded in Cercospora beticola based on microsynteny with recipient genomes.</title>
        <authorList>
            <person name="De Jonge R."/>
            <person name="Ebert M.K."/>
            <person name="Suttle J.C."/>
            <person name="Jurick Ii W.M."/>
            <person name="Secor G.A."/>
            <person name="Thomma B.P."/>
            <person name="Van De Peer Y."/>
            <person name="Bolton M.D."/>
        </authorList>
    </citation>
    <scope>NUCLEOTIDE SEQUENCE [LARGE SCALE GENOMIC DNA]</scope>
    <source>
        <strain evidence="7 9">09-40</strain>
    </source>
</reference>
<feature type="domain" description="Amidase" evidence="6">
    <location>
        <begin position="122"/>
        <end position="578"/>
    </location>
</feature>
<feature type="binding site" evidence="4">
    <location>
        <position position="250"/>
    </location>
    <ligand>
        <name>substrate</name>
    </ligand>
</feature>
<keyword evidence="2" id="KW-0378">Hydrolase</keyword>
<evidence type="ECO:0000313" key="7">
    <source>
        <dbReference type="EMBL" id="PIA96396.1"/>
    </source>
</evidence>
<dbReference type="PIRSF" id="PIRSF001221">
    <property type="entry name" value="Amidase_fungi"/>
    <property type="match status" value="1"/>
</dbReference>
<dbReference type="InterPro" id="IPR036928">
    <property type="entry name" value="AS_sf"/>
</dbReference>
<protein>
    <submittedName>
        <fullName evidence="7">Acetamidase</fullName>
    </submittedName>
</protein>
<evidence type="ECO:0000256" key="1">
    <source>
        <dbReference type="ARBA" id="ARBA00009199"/>
    </source>
</evidence>
<dbReference type="PANTHER" id="PTHR46072:SF4">
    <property type="entry name" value="AMIDASE C550.07-RELATED"/>
    <property type="match status" value="1"/>
</dbReference>
<dbReference type="Proteomes" id="UP001302367">
    <property type="component" value="Chromosome 8"/>
</dbReference>
<evidence type="ECO:0000313" key="8">
    <source>
        <dbReference type="EMBL" id="WPB07596.1"/>
    </source>
</evidence>
<dbReference type="OrthoDB" id="6428749at2759"/>
<dbReference type="EMBL" id="LKMD01000103">
    <property type="protein sequence ID" value="PIA96396.1"/>
    <property type="molecule type" value="Genomic_DNA"/>
</dbReference>
<dbReference type="SUPFAM" id="SSF75304">
    <property type="entry name" value="Amidase signature (AS) enzymes"/>
    <property type="match status" value="1"/>
</dbReference>
<dbReference type="Proteomes" id="UP000230605">
    <property type="component" value="Chromosome 8"/>
</dbReference>
<accession>A0A2G5HV32</accession>
<feature type="active site" description="Charge relay system" evidence="3">
    <location>
        <position position="250"/>
    </location>
</feature>
<feature type="compositionally biased region" description="Low complexity" evidence="5">
    <location>
        <begin position="11"/>
        <end position="23"/>
    </location>
</feature>
<evidence type="ECO:0000256" key="2">
    <source>
        <dbReference type="ARBA" id="ARBA00022801"/>
    </source>
</evidence>
<gene>
    <name evidence="7" type="ORF">CB0940_10863</name>
    <name evidence="8" type="ORF">RHO25_012257</name>
</gene>
<feature type="binding site" evidence="4">
    <location>
        <begin position="271"/>
        <end position="274"/>
    </location>
    <ligand>
        <name>substrate</name>
    </ligand>
</feature>
<dbReference type="Gene3D" id="3.90.1300.10">
    <property type="entry name" value="Amidase signature (AS) domain"/>
    <property type="match status" value="1"/>
</dbReference>
<keyword evidence="10" id="KW-1185">Reference proteome</keyword>
<evidence type="ECO:0000256" key="4">
    <source>
        <dbReference type="PIRSR" id="PIRSR001221-2"/>
    </source>
</evidence>
<dbReference type="Pfam" id="PF01425">
    <property type="entry name" value="Amidase"/>
    <property type="match status" value="1"/>
</dbReference>
<dbReference type="AlphaFoldDB" id="A0A2G5HV32"/>
<dbReference type="InterPro" id="IPR023631">
    <property type="entry name" value="Amidase_dom"/>
</dbReference>
<comment type="similarity">
    <text evidence="1">Belongs to the amidase family.</text>
</comment>
<proteinExistence type="inferred from homology"/>
<reference evidence="8 10" key="2">
    <citation type="submission" date="2023-09" db="EMBL/GenBank/DDBJ databases">
        <title>Complete-Gapless Cercospora beticola genome.</title>
        <authorList>
            <person name="Wyatt N.A."/>
            <person name="Spanner R.E."/>
            <person name="Bolton M.D."/>
        </authorList>
    </citation>
    <scope>NUCLEOTIDE SEQUENCE [LARGE SCALE GENOMIC DNA]</scope>
    <source>
        <strain evidence="8">Cb09-40</strain>
    </source>
</reference>
<evidence type="ECO:0000256" key="3">
    <source>
        <dbReference type="PIRSR" id="PIRSR001221-1"/>
    </source>
</evidence>
<evidence type="ECO:0000313" key="9">
    <source>
        <dbReference type="Proteomes" id="UP000230605"/>
    </source>
</evidence>
<feature type="binding site" evidence="4">
    <location>
        <position position="225"/>
    </location>
    <ligand>
        <name>substrate</name>
    </ligand>
</feature>
<evidence type="ECO:0000256" key="5">
    <source>
        <dbReference type="SAM" id="MobiDB-lite"/>
    </source>
</evidence>
<evidence type="ECO:0000259" key="6">
    <source>
        <dbReference type="Pfam" id="PF01425"/>
    </source>
</evidence>
<evidence type="ECO:0000313" key="10">
    <source>
        <dbReference type="Proteomes" id="UP001302367"/>
    </source>
</evidence>
<organism evidence="7 9">
    <name type="scientific">Cercospora beticola</name>
    <name type="common">Sugarbeet leaf spot fungus</name>
    <dbReference type="NCBI Taxonomy" id="122368"/>
    <lineage>
        <taxon>Eukaryota</taxon>
        <taxon>Fungi</taxon>
        <taxon>Dikarya</taxon>
        <taxon>Ascomycota</taxon>
        <taxon>Pezizomycotina</taxon>
        <taxon>Dothideomycetes</taxon>
        <taxon>Dothideomycetidae</taxon>
        <taxon>Mycosphaerellales</taxon>
        <taxon>Mycosphaerellaceae</taxon>
        <taxon>Cercospora</taxon>
    </lineage>
</organism>
<name>A0A2G5HV32_CERBT</name>
<feature type="active site" description="Acyl-ester intermediate" evidence="3">
    <location>
        <position position="274"/>
    </location>
</feature>